<dbReference type="InterPro" id="IPR003950">
    <property type="entry name" value="K_chnl_volt-dep_ELK"/>
</dbReference>
<dbReference type="Gene3D" id="2.60.120.10">
    <property type="entry name" value="Jelly Rolls"/>
    <property type="match status" value="1"/>
</dbReference>
<dbReference type="FunFam" id="1.10.1200.260:FF:000002">
    <property type="entry name" value="Potassium voltage-gated channel subfamily H member 8"/>
    <property type="match status" value="1"/>
</dbReference>
<dbReference type="CDD" id="cd00038">
    <property type="entry name" value="CAP_ED"/>
    <property type="match status" value="1"/>
</dbReference>
<keyword evidence="9 16" id="KW-1133">Transmembrane helix</keyword>
<dbReference type="PRINTS" id="PR01465">
    <property type="entry name" value="ELKCHANNEL"/>
</dbReference>
<dbReference type="InterPro" id="IPR018490">
    <property type="entry name" value="cNMP-bd_dom_sf"/>
</dbReference>
<dbReference type="FunFam" id="2.60.120.10:FF:000061">
    <property type="entry name" value="Potassium voltage-gated channel subfamily H member 3"/>
    <property type="match status" value="1"/>
</dbReference>
<gene>
    <name evidence="18" type="primary">KCNH3</name>
    <name evidence="18" type="ORF">Y1Q_0013329</name>
</gene>
<dbReference type="GO" id="GO:0005242">
    <property type="term" value="F:inward rectifier potassium channel activity"/>
    <property type="evidence" value="ECO:0007669"/>
    <property type="project" value="UniProtKB-ARBA"/>
</dbReference>
<keyword evidence="7" id="KW-0851">Voltage-gated channel</keyword>
<dbReference type="Pfam" id="PF00520">
    <property type="entry name" value="Ion_trans"/>
    <property type="match status" value="1"/>
</dbReference>
<evidence type="ECO:0000256" key="12">
    <source>
        <dbReference type="ARBA" id="ARBA00023180"/>
    </source>
</evidence>
<dbReference type="InterPro" id="IPR005821">
    <property type="entry name" value="Ion_trans_dom"/>
</dbReference>
<evidence type="ECO:0000256" key="11">
    <source>
        <dbReference type="ARBA" id="ARBA00023136"/>
    </source>
</evidence>
<evidence type="ECO:0000256" key="7">
    <source>
        <dbReference type="ARBA" id="ARBA00022882"/>
    </source>
</evidence>
<feature type="domain" description="Cyclic nucleotide-binding" evidence="17">
    <location>
        <begin position="331"/>
        <end position="395"/>
    </location>
</feature>
<dbReference type="Gene3D" id="1.10.1200.260">
    <property type="match status" value="1"/>
</dbReference>
<keyword evidence="12" id="KW-0325">Glycoprotein</keyword>
<feature type="transmembrane region" description="Helical" evidence="16">
    <location>
        <begin position="229"/>
        <end position="253"/>
    </location>
</feature>
<dbReference type="GO" id="GO:0005886">
    <property type="term" value="C:plasma membrane"/>
    <property type="evidence" value="ECO:0007669"/>
    <property type="project" value="UniProtKB-SubCell"/>
</dbReference>
<keyword evidence="6" id="KW-0631">Potassium channel</keyword>
<dbReference type="InterPro" id="IPR014710">
    <property type="entry name" value="RmlC-like_jellyroll"/>
</dbReference>
<keyword evidence="5 16" id="KW-0812">Transmembrane</keyword>
<keyword evidence="13" id="KW-0407">Ion channel</keyword>
<dbReference type="InterPro" id="IPR050818">
    <property type="entry name" value="KCNH_animal-type"/>
</dbReference>
<dbReference type="Gene3D" id="1.10.287.70">
    <property type="match status" value="1"/>
</dbReference>
<keyword evidence="4" id="KW-0633">Potassium transport</keyword>
<evidence type="ECO:0000256" key="5">
    <source>
        <dbReference type="ARBA" id="ARBA00022692"/>
    </source>
</evidence>
<comment type="subcellular location">
    <subcellularLocation>
        <location evidence="1">Cell membrane</location>
        <topology evidence="1">Multi-pass membrane protein</topology>
    </subcellularLocation>
</comment>
<evidence type="ECO:0000313" key="19">
    <source>
        <dbReference type="Proteomes" id="UP000050525"/>
    </source>
</evidence>
<dbReference type="PANTHER" id="PTHR10217">
    <property type="entry name" value="VOLTAGE AND LIGAND GATED POTASSIUM CHANNEL"/>
    <property type="match status" value="1"/>
</dbReference>
<dbReference type="GO" id="GO:0034702">
    <property type="term" value="C:monoatomic ion channel complex"/>
    <property type="evidence" value="ECO:0007669"/>
    <property type="project" value="UniProtKB-KW"/>
</dbReference>
<evidence type="ECO:0000256" key="3">
    <source>
        <dbReference type="ARBA" id="ARBA00022475"/>
    </source>
</evidence>
<feature type="transmembrane region" description="Helical" evidence="16">
    <location>
        <begin position="199"/>
        <end position="217"/>
    </location>
</feature>
<dbReference type="EMBL" id="AKHW03001164">
    <property type="protein sequence ID" value="KYO43381.1"/>
    <property type="molecule type" value="Genomic_DNA"/>
</dbReference>
<comment type="catalytic activity">
    <reaction evidence="14">
        <text>K(+)(in) = K(+)(out)</text>
        <dbReference type="Rhea" id="RHEA:29463"/>
        <dbReference type="ChEBI" id="CHEBI:29103"/>
    </reaction>
</comment>
<feature type="region of interest" description="Disordered" evidence="15">
    <location>
        <begin position="480"/>
        <end position="501"/>
    </location>
</feature>
<evidence type="ECO:0000256" key="16">
    <source>
        <dbReference type="SAM" id="Phobius"/>
    </source>
</evidence>
<dbReference type="Proteomes" id="UP000050525">
    <property type="component" value="Unassembled WGS sequence"/>
</dbReference>
<evidence type="ECO:0000256" key="10">
    <source>
        <dbReference type="ARBA" id="ARBA00023065"/>
    </source>
</evidence>
<evidence type="ECO:0000256" key="14">
    <source>
        <dbReference type="ARBA" id="ARBA00034430"/>
    </source>
</evidence>
<reference evidence="18 19" key="1">
    <citation type="journal article" date="2012" name="Genome Biol.">
        <title>Sequencing three crocodilian genomes to illuminate the evolution of archosaurs and amniotes.</title>
        <authorList>
            <person name="St John J.A."/>
            <person name="Braun E.L."/>
            <person name="Isberg S.R."/>
            <person name="Miles L.G."/>
            <person name="Chong A.Y."/>
            <person name="Gongora J."/>
            <person name="Dalzell P."/>
            <person name="Moran C."/>
            <person name="Bed'hom B."/>
            <person name="Abzhanov A."/>
            <person name="Burgess S.C."/>
            <person name="Cooksey A.M."/>
            <person name="Castoe T.A."/>
            <person name="Crawford N.G."/>
            <person name="Densmore L.D."/>
            <person name="Drew J.C."/>
            <person name="Edwards S.V."/>
            <person name="Faircloth B.C."/>
            <person name="Fujita M.K."/>
            <person name="Greenwold M.J."/>
            <person name="Hoffmann F.G."/>
            <person name="Howard J.M."/>
            <person name="Iguchi T."/>
            <person name="Janes D.E."/>
            <person name="Khan S.Y."/>
            <person name="Kohno S."/>
            <person name="de Koning A.J."/>
            <person name="Lance S.L."/>
            <person name="McCarthy F.M."/>
            <person name="McCormack J.E."/>
            <person name="Merchant M.E."/>
            <person name="Peterson D.G."/>
            <person name="Pollock D.D."/>
            <person name="Pourmand N."/>
            <person name="Raney B.J."/>
            <person name="Roessler K.A."/>
            <person name="Sanford J.R."/>
            <person name="Sawyer R.H."/>
            <person name="Schmidt C.J."/>
            <person name="Triplett E.W."/>
            <person name="Tuberville T.D."/>
            <person name="Venegas-Anaya M."/>
            <person name="Howard J.T."/>
            <person name="Jarvis E.D."/>
            <person name="Guillette L.J.Jr."/>
            <person name="Glenn T.C."/>
            <person name="Green R.E."/>
            <person name="Ray D.A."/>
        </authorList>
    </citation>
    <scope>NUCLEOTIDE SEQUENCE [LARGE SCALE GENOMIC DNA]</scope>
    <source>
        <strain evidence="18">KSC_2009_1</strain>
    </source>
</reference>
<keyword evidence="10" id="KW-0406">Ion transport</keyword>
<keyword evidence="3" id="KW-1003">Cell membrane</keyword>
<evidence type="ECO:0000259" key="17">
    <source>
        <dbReference type="PROSITE" id="PS50042"/>
    </source>
</evidence>
<dbReference type="PRINTS" id="PR01463">
    <property type="entry name" value="EAGCHANLFMLY"/>
</dbReference>
<evidence type="ECO:0000256" key="13">
    <source>
        <dbReference type="ARBA" id="ARBA00023303"/>
    </source>
</evidence>
<feature type="transmembrane region" description="Helical" evidence="16">
    <location>
        <begin position="54"/>
        <end position="82"/>
    </location>
</feature>
<dbReference type="AlphaFoldDB" id="A0A151P2S7"/>
<dbReference type="SMART" id="SM00100">
    <property type="entry name" value="cNMP"/>
    <property type="match status" value="1"/>
</dbReference>
<evidence type="ECO:0000256" key="2">
    <source>
        <dbReference type="ARBA" id="ARBA00022448"/>
    </source>
</evidence>
<dbReference type="SUPFAM" id="SSF81324">
    <property type="entry name" value="Voltage-gated potassium channels"/>
    <property type="match status" value="1"/>
</dbReference>
<keyword evidence="11 16" id="KW-0472">Membrane</keyword>
<evidence type="ECO:0000256" key="4">
    <source>
        <dbReference type="ARBA" id="ARBA00022538"/>
    </source>
</evidence>
<comment type="caution">
    <text evidence="18">The sequence shown here is derived from an EMBL/GenBank/DDBJ whole genome shotgun (WGS) entry which is preliminary data.</text>
</comment>
<dbReference type="eggNOG" id="KOG0498">
    <property type="taxonomic scope" value="Eukaryota"/>
</dbReference>
<dbReference type="GO" id="GO:0042391">
    <property type="term" value="P:regulation of membrane potential"/>
    <property type="evidence" value="ECO:0007669"/>
    <property type="project" value="TreeGrafter"/>
</dbReference>
<keyword evidence="2" id="KW-0813">Transport</keyword>
<dbReference type="PANTHER" id="PTHR10217:SF481">
    <property type="entry name" value="POTASSIUM VOLTAGE-GATED CHANNEL SUBFAMILY H MEMBER 3"/>
    <property type="match status" value="1"/>
</dbReference>
<dbReference type="InterPro" id="IPR000595">
    <property type="entry name" value="cNMP-bd_dom"/>
</dbReference>
<evidence type="ECO:0000256" key="8">
    <source>
        <dbReference type="ARBA" id="ARBA00022958"/>
    </source>
</evidence>
<sequence length="686" mass="74514">MLDQAHALRPLPPQGFNPSLPADIVLNFRTTFVSKSGQVVFDPRSIFLHYLTSWFLLDLVAALPFDLLYAFKVNVYFGAHLLKTVRLLRLLRLLPNLDRYSQYSAVVLTLLMTVFALLAHWVACVWFFLGQLEIESSPSELPEIGWLQELARRLETPYYLVQRNCSAPPTGPGPWASPRPDCGGNSSGWELLGGPSPRSAYITSLYFALSSLTSVGFGNVSANTDTEKIFSICTMLIGALMHAVVFGNVTAIIQRMYARRFLYHSRMRDLRDYSRIHRLPPALGQRMLEFFQTTWAASNGIDTRELLQSLPEELRADIALHLHRDLLQLPAFSTASRGCLRALALALRPCFCAPGEFLLRRGEALQALYYVGTGSMEVLRDGTVLAILGKGDLLGCALPARGRVHQANADVKGLTYCDLQCLALRGLAASLALDPDFARTFRRALRAELSYDLGAGPEVVVDGIEEDACSSDKPTFDFHVGPDCTSPSPGTDSSPLAPPQETLSAGTMEKLRQAVAELSGQVVQMRQGLQSLRQAVQLILRAPPGPGAAPQSTDMGAATFCPHQLPPCRGLDCTAAPSLPAATWGWAPPAAHSSPWPHAGTFWAAGTSSEHKAEDQAYENLHPAPAPCEDREPQSPRLEETSGPAPLTLPWDPHGLELALLGYQGPAGEGLAGGSTGWCREEGTGV</sequence>
<evidence type="ECO:0000256" key="6">
    <source>
        <dbReference type="ARBA" id="ARBA00022826"/>
    </source>
</evidence>
<proteinExistence type="predicted"/>
<accession>A0A151P2S7</accession>
<feature type="compositionally biased region" description="Basic and acidic residues" evidence="15">
    <location>
        <begin position="628"/>
        <end position="640"/>
    </location>
</feature>
<feature type="region of interest" description="Disordered" evidence="15">
    <location>
        <begin position="621"/>
        <end position="647"/>
    </location>
</feature>
<keyword evidence="19" id="KW-1185">Reference proteome</keyword>
<dbReference type="PROSITE" id="PS50042">
    <property type="entry name" value="CNMP_BINDING_3"/>
    <property type="match status" value="1"/>
</dbReference>
<evidence type="ECO:0000256" key="15">
    <source>
        <dbReference type="SAM" id="MobiDB-lite"/>
    </source>
</evidence>
<dbReference type="STRING" id="8496.A0A151P2S7"/>
<protein>
    <submittedName>
        <fullName evidence="18">Potassium voltage-gated channel subfamily H member 3</fullName>
    </submittedName>
</protein>
<evidence type="ECO:0000256" key="1">
    <source>
        <dbReference type="ARBA" id="ARBA00004651"/>
    </source>
</evidence>
<feature type="compositionally biased region" description="Polar residues" evidence="15">
    <location>
        <begin position="485"/>
        <end position="494"/>
    </location>
</feature>
<name>A0A151P2S7_ALLMI</name>
<evidence type="ECO:0000256" key="9">
    <source>
        <dbReference type="ARBA" id="ARBA00022989"/>
    </source>
</evidence>
<dbReference type="SUPFAM" id="SSF51206">
    <property type="entry name" value="cAMP-binding domain-like"/>
    <property type="match status" value="1"/>
</dbReference>
<dbReference type="InterPro" id="IPR003938">
    <property type="entry name" value="K_chnl_volt-dep_EAG/ELK/ERG"/>
</dbReference>
<organism evidence="18 19">
    <name type="scientific">Alligator mississippiensis</name>
    <name type="common">American alligator</name>
    <dbReference type="NCBI Taxonomy" id="8496"/>
    <lineage>
        <taxon>Eukaryota</taxon>
        <taxon>Metazoa</taxon>
        <taxon>Chordata</taxon>
        <taxon>Craniata</taxon>
        <taxon>Vertebrata</taxon>
        <taxon>Euteleostomi</taxon>
        <taxon>Archelosauria</taxon>
        <taxon>Archosauria</taxon>
        <taxon>Crocodylia</taxon>
        <taxon>Alligatoridae</taxon>
        <taxon>Alligatorinae</taxon>
        <taxon>Alligator</taxon>
    </lineage>
</organism>
<keyword evidence="8" id="KW-0630">Potassium</keyword>
<evidence type="ECO:0000313" key="18">
    <source>
        <dbReference type="EMBL" id="KYO43381.1"/>
    </source>
</evidence>
<feature type="transmembrane region" description="Helical" evidence="16">
    <location>
        <begin position="103"/>
        <end position="129"/>
    </location>
</feature>